<dbReference type="Proteomes" id="UP000326939">
    <property type="component" value="Chromosome 11"/>
</dbReference>
<reference evidence="3" key="1">
    <citation type="journal article" date="2019" name="Gigascience">
        <title>De novo genome assembly of the endangered Acer yangbiense, a plant species with extremely small populations endemic to Yunnan Province, China.</title>
        <authorList>
            <person name="Yang J."/>
            <person name="Wariss H.M."/>
            <person name="Tao L."/>
            <person name="Zhang R."/>
            <person name="Yun Q."/>
            <person name="Hollingsworth P."/>
            <person name="Dao Z."/>
            <person name="Luo G."/>
            <person name="Guo H."/>
            <person name="Ma Y."/>
            <person name="Sun W."/>
        </authorList>
    </citation>
    <scope>NUCLEOTIDE SEQUENCE [LARGE SCALE GENOMIC DNA]</scope>
    <source>
        <strain evidence="3">cv. br00</strain>
    </source>
</reference>
<proteinExistence type="predicted"/>
<comment type="caution">
    <text evidence="2">The sequence shown here is derived from an EMBL/GenBank/DDBJ whole genome shotgun (WGS) entry which is preliminary data.</text>
</comment>
<sequence length="234" mass="26609">MPQQPRQQSRPVADKFSSTSSLEEKNEVEVLARDIEELLMEFESTDEVESKSPAELIQFVEGNVDNVHETGGTALPRMDLLGQSIEKDWQEIYDSSKENDDLNSSRENMAGDLIQEGVLTDFILSPISKKDTNREVRLYNCNIGERGDFLALPEGIQKLVIAECNDARNFCNLQATGLKSFVICQCHDVEFLFTLSSFSTDILESLETLHLFRIHASSNTLRNYKKCFWNAWCL</sequence>
<protein>
    <submittedName>
        <fullName evidence="2">Uncharacterized protein</fullName>
    </submittedName>
</protein>
<gene>
    <name evidence="2" type="ORF">DKX38_017769</name>
</gene>
<dbReference type="AlphaFoldDB" id="A0A5N5KW46"/>
<feature type="region of interest" description="Disordered" evidence="1">
    <location>
        <begin position="1"/>
        <end position="27"/>
    </location>
</feature>
<dbReference type="EMBL" id="VDCV01000011">
    <property type="protein sequence ID" value="KAB5534683.1"/>
    <property type="molecule type" value="Genomic_DNA"/>
</dbReference>
<organism evidence="2 3">
    <name type="scientific">Salix brachista</name>
    <dbReference type="NCBI Taxonomy" id="2182728"/>
    <lineage>
        <taxon>Eukaryota</taxon>
        <taxon>Viridiplantae</taxon>
        <taxon>Streptophyta</taxon>
        <taxon>Embryophyta</taxon>
        <taxon>Tracheophyta</taxon>
        <taxon>Spermatophyta</taxon>
        <taxon>Magnoliopsida</taxon>
        <taxon>eudicotyledons</taxon>
        <taxon>Gunneridae</taxon>
        <taxon>Pentapetalae</taxon>
        <taxon>rosids</taxon>
        <taxon>fabids</taxon>
        <taxon>Malpighiales</taxon>
        <taxon>Salicaceae</taxon>
        <taxon>Saliceae</taxon>
        <taxon>Salix</taxon>
    </lineage>
</organism>
<feature type="compositionally biased region" description="Polar residues" evidence="1">
    <location>
        <begin position="1"/>
        <end position="21"/>
    </location>
</feature>
<keyword evidence="3" id="KW-1185">Reference proteome</keyword>
<name>A0A5N5KW46_9ROSI</name>
<evidence type="ECO:0000256" key="1">
    <source>
        <dbReference type="SAM" id="MobiDB-lite"/>
    </source>
</evidence>
<accession>A0A5N5KW46</accession>
<evidence type="ECO:0000313" key="3">
    <source>
        <dbReference type="Proteomes" id="UP000326939"/>
    </source>
</evidence>
<evidence type="ECO:0000313" key="2">
    <source>
        <dbReference type="EMBL" id="KAB5534683.1"/>
    </source>
</evidence>